<evidence type="ECO:0000313" key="4">
    <source>
        <dbReference type="EMBL" id="KAJ8385753.1"/>
    </source>
</evidence>
<dbReference type="InterPro" id="IPR041577">
    <property type="entry name" value="RT_RNaseH_2"/>
</dbReference>
<evidence type="ECO:0000259" key="3">
    <source>
        <dbReference type="Pfam" id="PF17919"/>
    </source>
</evidence>
<name>A0AAD7W708_9TELE</name>
<organism evidence="4 5">
    <name type="scientific">Aldrovandia affinis</name>
    <dbReference type="NCBI Taxonomy" id="143900"/>
    <lineage>
        <taxon>Eukaryota</taxon>
        <taxon>Metazoa</taxon>
        <taxon>Chordata</taxon>
        <taxon>Craniata</taxon>
        <taxon>Vertebrata</taxon>
        <taxon>Euteleostomi</taxon>
        <taxon>Actinopterygii</taxon>
        <taxon>Neopterygii</taxon>
        <taxon>Teleostei</taxon>
        <taxon>Notacanthiformes</taxon>
        <taxon>Halosauridae</taxon>
        <taxon>Aldrovandia</taxon>
    </lineage>
</organism>
<dbReference type="InterPro" id="IPR043502">
    <property type="entry name" value="DNA/RNA_pol_sf"/>
</dbReference>
<feature type="signal peptide" evidence="2">
    <location>
        <begin position="1"/>
        <end position="21"/>
    </location>
</feature>
<feature type="chain" id="PRO_5041939564" description="Reverse transcriptase/retrotransposon-derived protein RNase H-like domain-containing protein" evidence="2">
    <location>
        <begin position="22"/>
        <end position="187"/>
    </location>
</feature>
<keyword evidence="5" id="KW-1185">Reference proteome</keyword>
<evidence type="ECO:0000256" key="2">
    <source>
        <dbReference type="SAM" id="SignalP"/>
    </source>
</evidence>
<reference evidence="4" key="1">
    <citation type="journal article" date="2023" name="Science">
        <title>Genome structures resolve the early diversification of teleost fishes.</title>
        <authorList>
            <person name="Parey E."/>
            <person name="Louis A."/>
            <person name="Montfort J."/>
            <person name="Bouchez O."/>
            <person name="Roques C."/>
            <person name="Iampietro C."/>
            <person name="Lluch J."/>
            <person name="Castinel A."/>
            <person name="Donnadieu C."/>
            <person name="Desvignes T."/>
            <person name="Floi Bucao C."/>
            <person name="Jouanno E."/>
            <person name="Wen M."/>
            <person name="Mejri S."/>
            <person name="Dirks R."/>
            <person name="Jansen H."/>
            <person name="Henkel C."/>
            <person name="Chen W.J."/>
            <person name="Zahm M."/>
            <person name="Cabau C."/>
            <person name="Klopp C."/>
            <person name="Thompson A.W."/>
            <person name="Robinson-Rechavi M."/>
            <person name="Braasch I."/>
            <person name="Lecointre G."/>
            <person name="Bobe J."/>
            <person name="Postlethwait J.H."/>
            <person name="Berthelot C."/>
            <person name="Roest Crollius H."/>
            <person name="Guiguen Y."/>
        </authorList>
    </citation>
    <scope>NUCLEOTIDE SEQUENCE</scope>
    <source>
        <strain evidence="4">NC1722</strain>
    </source>
</reference>
<dbReference type="Proteomes" id="UP001221898">
    <property type="component" value="Unassembled WGS sequence"/>
</dbReference>
<proteinExistence type="predicted"/>
<comment type="caution">
    <text evidence="4">The sequence shown here is derived from an EMBL/GenBank/DDBJ whole genome shotgun (WGS) entry which is preliminary data.</text>
</comment>
<protein>
    <recommendedName>
        <fullName evidence="3">Reverse transcriptase/retrotransposon-derived protein RNase H-like domain-containing protein</fullName>
    </recommendedName>
</protein>
<gene>
    <name evidence="4" type="ORF">AAFF_G00182710</name>
</gene>
<feature type="domain" description="Reverse transcriptase/retrotransposon-derived protein RNase H-like" evidence="3">
    <location>
        <begin position="16"/>
        <end position="52"/>
    </location>
</feature>
<accession>A0AAD7W708</accession>
<feature type="compositionally biased region" description="Basic residues" evidence="1">
    <location>
        <begin position="163"/>
        <end position="172"/>
    </location>
</feature>
<evidence type="ECO:0000256" key="1">
    <source>
        <dbReference type="SAM" id="MobiDB-lite"/>
    </source>
</evidence>
<dbReference type="EMBL" id="JAINUG010000242">
    <property type="protein sequence ID" value="KAJ8385753.1"/>
    <property type="molecule type" value="Genomic_DNA"/>
</dbReference>
<keyword evidence="2" id="KW-0732">Signal</keyword>
<dbReference type="Pfam" id="PF17919">
    <property type="entry name" value="RT_RNaseH_2"/>
    <property type="match status" value="1"/>
</dbReference>
<feature type="compositionally biased region" description="Low complexity" evidence="1">
    <location>
        <begin position="135"/>
        <end position="145"/>
    </location>
</feature>
<dbReference type="SUPFAM" id="SSF56672">
    <property type="entry name" value="DNA/RNA polymerases"/>
    <property type="match status" value="1"/>
</dbReference>
<dbReference type="AlphaFoldDB" id="A0AAD7W708"/>
<evidence type="ECO:0000313" key="5">
    <source>
        <dbReference type="Proteomes" id="UP001221898"/>
    </source>
</evidence>
<feature type="region of interest" description="Disordered" evidence="1">
    <location>
        <begin position="135"/>
        <end position="187"/>
    </location>
</feature>
<sequence>MELTPTGLLVTVCSVTGPVLAYPDANRPFILDTDASNVGVSAVLSQPSDSGEQVQEAQERDTALVHMQSWLAAGKRQEWADMAALDTETRAFPRPPDSSPASLSWRVGLNSTISAGRREVVLHQDRLAPYHPLAQAAAEAAGESPRPLPPRDSPSAPGGDRRRTPRRRRAPPHLRDFVLDNGVAGDN</sequence>